<sequence length="125" mass="13822">MAKTFKAHVSFPLTLVVKTETVTDFLEAREEARKILASGKVLKGKSKFRIELMASDKSDDEVLQTIFRSGIREVLRKDFLSEIVGSESTGRIGDTLVVFEDRKVSVGEVLAPCCCGNCARCNGYE</sequence>
<protein>
    <submittedName>
        <fullName evidence="1">Uncharacterized protein</fullName>
    </submittedName>
</protein>
<evidence type="ECO:0000313" key="1">
    <source>
        <dbReference type="EMBL" id="XCD29401.1"/>
    </source>
</evidence>
<proteinExistence type="predicted"/>
<name>A0AAU8BU21_9VIRU</name>
<dbReference type="EMBL" id="PP554577">
    <property type="protein sequence ID" value="XCD29401.1"/>
    <property type="molecule type" value="Genomic_DNA"/>
</dbReference>
<accession>A0AAU8BU21</accession>
<reference evidence="1" key="1">
    <citation type="submission" date="2024-03" db="EMBL/GenBank/DDBJ databases">
        <title>This phage originates from the Bacteriophage catalogue of the Bacteriophage Competence Centre, Department of Microbiology und Biotechnology, Max Rubner-Institut, Kiel, Germany.</title>
        <authorList>
            <person name="Sprotte S."/>
            <person name="Brinks E."/>
        </authorList>
    </citation>
    <scope>NUCLEOTIDE SEQUENCE</scope>
</reference>
<organism evidence="1">
    <name type="scientific">Pseudomonas phage PMBT23</name>
    <dbReference type="NCBI Taxonomy" id="3137284"/>
    <lineage>
        <taxon>Viruses</taxon>
    </lineage>
</organism>